<proteinExistence type="predicted"/>
<accession>A0ACA9QKE8</accession>
<keyword evidence="2" id="KW-1185">Reference proteome</keyword>
<dbReference type="Proteomes" id="UP000789920">
    <property type="component" value="Unassembled WGS sequence"/>
</dbReference>
<comment type="caution">
    <text evidence="1">The sequence shown here is derived from an EMBL/GenBank/DDBJ whole genome shotgun (WGS) entry which is preliminary data.</text>
</comment>
<organism evidence="1 2">
    <name type="scientific">Racocetra persica</name>
    <dbReference type="NCBI Taxonomy" id="160502"/>
    <lineage>
        <taxon>Eukaryota</taxon>
        <taxon>Fungi</taxon>
        <taxon>Fungi incertae sedis</taxon>
        <taxon>Mucoromycota</taxon>
        <taxon>Glomeromycotina</taxon>
        <taxon>Glomeromycetes</taxon>
        <taxon>Diversisporales</taxon>
        <taxon>Gigasporaceae</taxon>
        <taxon>Racocetra</taxon>
    </lineage>
</organism>
<name>A0ACA9QKE8_9GLOM</name>
<dbReference type="EMBL" id="CAJVQC010031311">
    <property type="protein sequence ID" value="CAG8748115.1"/>
    <property type="molecule type" value="Genomic_DNA"/>
</dbReference>
<sequence>MADSPLSLELPTLQDQEFPENSLLSDNDTSWFPNSLLNDNDSSLWFTKRDSIRDSILDNSNYDNDNSLRKEYRTLLKLNEMFEKVNNNMDQANLNLQQFSNTVEQTDQLLDIWINILSQNIHTQQLLSDPSWQGSSARVLEEQAKERERQEKLTRLQQE</sequence>
<reference evidence="1" key="1">
    <citation type="submission" date="2021-06" db="EMBL/GenBank/DDBJ databases">
        <authorList>
            <person name="Kallberg Y."/>
            <person name="Tangrot J."/>
            <person name="Rosling A."/>
        </authorList>
    </citation>
    <scope>NUCLEOTIDE SEQUENCE</scope>
    <source>
        <strain evidence="1">MA461A</strain>
    </source>
</reference>
<evidence type="ECO:0000313" key="1">
    <source>
        <dbReference type="EMBL" id="CAG8748115.1"/>
    </source>
</evidence>
<gene>
    <name evidence="1" type="ORF">RPERSI_LOCUS13889</name>
</gene>
<protein>
    <submittedName>
        <fullName evidence="1">26137_t:CDS:1</fullName>
    </submittedName>
</protein>
<evidence type="ECO:0000313" key="2">
    <source>
        <dbReference type="Proteomes" id="UP000789920"/>
    </source>
</evidence>